<proteinExistence type="predicted"/>
<evidence type="ECO:0000256" key="2">
    <source>
        <dbReference type="SAM" id="Phobius"/>
    </source>
</evidence>
<comment type="caution">
    <text evidence="3">The sequence shown here is derived from an EMBL/GenBank/DDBJ whole genome shotgun (WGS) entry which is preliminary data.</text>
</comment>
<keyword evidence="2" id="KW-1133">Transmembrane helix</keyword>
<dbReference type="EMBL" id="JACEIK010001509">
    <property type="protein sequence ID" value="MCD7469941.1"/>
    <property type="molecule type" value="Genomic_DNA"/>
</dbReference>
<feature type="region of interest" description="Disordered" evidence="1">
    <location>
        <begin position="202"/>
        <end position="235"/>
    </location>
</feature>
<dbReference type="Proteomes" id="UP000823775">
    <property type="component" value="Unassembled WGS sequence"/>
</dbReference>
<organism evidence="3 4">
    <name type="scientific">Datura stramonium</name>
    <name type="common">Jimsonweed</name>
    <name type="synonym">Common thornapple</name>
    <dbReference type="NCBI Taxonomy" id="4076"/>
    <lineage>
        <taxon>Eukaryota</taxon>
        <taxon>Viridiplantae</taxon>
        <taxon>Streptophyta</taxon>
        <taxon>Embryophyta</taxon>
        <taxon>Tracheophyta</taxon>
        <taxon>Spermatophyta</taxon>
        <taxon>Magnoliopsida</taxon>
        <taxon>eudicotyledons</taxon>
        <taxon>Gunneridae</taxon>
        <taxon>Pentapetalae</taxon>
        <taxon>asterids</taxon>
        <taxon>lamiids</taxon>
        <taxon>Solanales</taxon>
        <taxon>Solanaceae</taxon>
        <taxon>Solanoideae</taxon>
        <taxon>Datureae</taxon>
        <taxon>Datura</taxon>
    </lineage>
</organism>
<feature type="transmembrane region" description="Helical" evidence="2">
    <location>
        <begin position="72"/>
        <end position="97"/>
    </location>
</feature>
<evidence type="ECO:0000256" key="1">
    <source>
        <dbReference type="SAM" id="MobiDB-lite"/>
    </source>
</evidence>
<feature type="transmembrane region" description="Helical" evidence="2">
    <location>
        <begin position="41"/>
        <end position="60"/>
    </location>
</feature>
<evidence type="ECO:0000313" key="3">
    <source>
        <dbReference type="EMBL" id="MCD7469941.1"/>
    </source>
</evidence>
<keyword evidence="4" id="KW-1185">Reference proteome</keyword>
<gene>
    <name evidence="3" type="ORF">HAX54_009361</name>
</gene>
<keyword evidence="2" id="KW-0472">Membrane</keyword>
<sequence length="235" mass="26484">MEEYYVSFKEKRSIHAEAQFEVDSFKMPSQISMTRLNTTDVLIEVAILLACFMGHVHINVRELIADQFKRRAMQYATTLPFPSPVSMLCVNAAYLLFQQLDRNVQAKSLIILATKTNKDAPTMKRAMCTMRKTPPLPSASSTMSIAQFHPAPVPTPKPSNFLKIEQRAHKAMQLAKDKLKSICSTIEVVEREVISFRNEVVSLSEPPSTSNSNPPQPIVLPVQIEAPKSPPDDWW</sequence>
<accession>A0ABS8TG37</accession>
<name>A0ABS8TG37_DATST</name>
<evidence type="ECO:0000313" key="4">
    <source>
        <dbReference type="Proteomes" id="UP000823775"/>
    </source>
</evidence>
<feature type="compositionally biased region" description="Low complexity" evidence="1">
    <location>
        <begin position="202"/>
        <end position="213"/>
    </location>
</feature>
<reference evidence="3 4" key="1">
    <citation type="journal article" date="2021" name="BMC Genomics">
        <title>Datura genome reveals duplications of psychoactive alkaloid biosynthetic genes and high mutation rate following tissue culture.</title>
        <authorList>
            <person name="Rajewski A."/>
            <person name="Carter-House D."/>
            <person name="Stajich J."/>
            <person name="Litt A."/>
        </authorList>
    </citation>
    <scope>NUCLEOTIDE SEQUENCE [LARGE SCALE GENOMIC DNA]</scope>
    <source>
        <strain evidence="3">AR-01</strain>
    </source>
</reference>
<keyword evidence="2" id="KW-0812">Transmembrane</keyword>
<feature type="non-terminal residue" evidence="3">
    <location>
        <position position="235"/>
    </location>
</feature>
<protein>
    <submittedName>
        <fullName evidence="3">Uncharacterized protein</fullName>
    </submittedName>
</protein>